<evidence type="ECO:0000256" key="6">
    <source>
        <dbReference type="ARBA" id="ARBA00023136"/>
    </source>
</evidence>
<reference evidence="9 10" key="1">
    <citation type="submission" date="2011-08" db="EMBL/GenBank/DDBJ databases">
        <title>The Genome Sequence of Clostridium citroniae WAL-17108.</title>
        <authorList>
            <consortium name="The Broad Institute Genome Sequencing Platform"/>
            <person name="Earl A."/>
            <person name="Ward D."/>
            <person name="Feldgarden M."/>
            <person name="Gevers D."/>
            <person name="Finegold S.M."/>
            <person name="Summanen P.H."/>
            <person name="Molitoris D.R."/>
            <person name="Vaisanen M.L."/>
            <person name="Daigneault M."/>
            <person name="Allen-Vercoe E."/>
            <person name="Young S.K."/>
            <person name="Zeng Q."/>
            <person name="Gargeya S."/>
            <person name="Fitzgerald M."/>
            <person name="Haas B."/>
            <person name="Abouelleil A."/>
            <person name="Alvarado L."/>
            <person name="Arachchi H.M."/>
            <person name="Berlin A."/>
            <person name="Brown A."/>
            <person name="Chapman S.B."/>
            <person name="Chen Z."/>
            <person name="Dunbar C."/>
            <person name="Freedman E."/>
            <person name="Gearin G."/>
            <person name="Gellesch M."/>
            <person name="Goldberg J."/>
            <person name="Griggs A."/>
            <person name="Gujja S."/>
            <person name="Heiman D."/>
            <person name="Howarth C."/>
            <person name="Larson L."/>
            <person name="Lui A."/>
            <person name="MacDonald P.J.P."/>
            <person name="Montmayeur A."/>
            <person name="Murphy C."/>
            <person name="Neiman D."/>
            <person name="Pearson M."/>
            <person name="Priest M."/>
            <person name="Roberts A."/>
            <person name="Saif S."/>
            <person name="Shea T."/>
            <person name="Shenoy N."/>
            <person name="Sisk P."/>
            <person name="Stolte C."/>
            <person name="Sykes S."/>
            <person name="Wortman J."/>
            <person name="Nusbaum C."/>
            <person name="Birren B."/>
        </authorList>
    </citation>
    <scope>NUCLEOTIDE SEQUENCE [LARGE SCALE GENOMIC DNA]</scope>
    <source>
        <strain evidence="9 10">WAL-17108</strain>
    </source>
</reference>
<dbReference type="Gene3D" id="1.10.3720.10">
    <property type="entry name" value="MetI-like"/>
    <property type="match status" value="1"/>
</dbReference>
<feature type="transmembrane region" description="Helical" evidence="7">
    <location>
        <begin position="12"/>
        <end position="40"/>
    </location>
</feature>
<keyword evidence="6 7" id="KW-0472">Membrane</keyword>
<keyword evidence="3" id="KW-1003">Cell membrane</keyword>
<comment type="similarity">
    <text evidence="7">Belongs to the binding-protein-dependent transport system permease family.</text>
</comment>
<evidence type="ECO:0000313" key="10">
    <source>
        <dbReference type="Proteomes" id="UP000003763"/>
    </source>
</evidence>
<proteinExistence type="inferred from homology"/>
<dbReference type="EMBL" id="ADLJ01000044">
    <property type="protein sequence ID" value="EHE96334.1"/>
    <property type="molecule type" value="Genomic_DNA"/>
</dbReference>
<evidence type="ECO:0000259" key="8">
    <source>
        <dbReference type="PROSITE" id="PS50928"/>
    </source>
</evidence>
<dbReference type="InterPro" id="IPR000515">
    <property type="entry name" value="MetI-like"/>
</dbReference>
<dbReference type="GO" id="GO:0055085">
    <property type="term" value="P:transmembrane transport"/>
    <property type="evidence" value="ECO:0007669"/>
    <property type="project" value="InterPro"/>
</dbReference>
<evidence type="ECO:0000256" key="5">
    <source>
        <dbReference type="ARBA" id="ARBA00022989"/>
    </source>
</evidence>
<protein>
    <recommendedName>
        <fullName evidence="8">ABC transmembrane type-1 domain-containing protein</fullName>
    </recommendedName>
</protein>
<dbReference type="PANTHER" id="PTHR30193">
    <property type="entry name" value="ABC TRANSPORTER PERMEASE PROTEIN"/>
    <property type="match status" value="1"/>
</dbReference>
<dbReference type="Proteomes" id="UP000003763">
    <property type="component" value="Unassembled WGS sequence"/>
</dbReference>
<comment type="subcellular location">
    <subcellularLocation>
        <location evidence="1 7">Cell membrane</location>
        <topology evidence="1 7">Multi-pass membrane protein</topology>
    </subcellularLocation>
</comment>
<dbReference type="InterPro" id="IPR051393">
    <property type="entry name" value="ABC_transporter_permease"/>
</dbReference>
<comment type="caution">
    <text evidence="9">The sequence shown here is derived from an EMBL/GenBank/DDBJ whole genome shotgun (WGS) entry which is preliminary data.</text>
</comment>
<dbReference type="AlphaFoldDB" id="G5HQK8"/>
<sequence length="297" mass="33346">MKTFSEKEKKGIRLGLLFISPWLIGVISFTLIPLFLAIGISLTDYSFLSDCKFVGLENYITMFTKDPLIWKSLGITFLYAIIAVPCQMIFGFLLANLLNQKLKGIVVFRTLFYAPCLIVVVSSTLLWKQMLETDFGVINYMLRIIGIDKISWLSKTGTIIASTVFISLWQSGKMMIINLSGLQAIPTAYYEAADIDGGSKWHQLIHITLPMMTPVLYMNLLIGLIGAFKTFTQIKILTDGGPSNASLVYMLYIYKNAFVNFKLGYANAMSILLFVIVGILTIIVFCSSKKWVYYGSE</sequence>
<dbReference type="SUPFAM" id="SSF161098">
    <property type="entry name" value="MetI-like"/>
    <property type="match status" value="1"/>
</dbReference>
<accession>G5HQK8</accession>
<dbReference type="eggNOG" id="COG1175">
    <property type="taxonomic scope" value="Bacteria"/>
</dbReference>
<dbReference type="CDD" id="cd06261">
    <property type="entry name" value="TM_PBP2"/>
    <property type="match status" value="1"/>
</dbReference>
<feature type="transmembrane region" description="Helical" evidence="7">
    <location>
        <begin position="265"/>
        <end position="286"/>
    </location>
</feature>
<dbReference type="PANTHER" id="PTHR30193:SF1">
    <property type="entry name" value="ABC TRANSPORTER PERMEASE PROTEIN YESP-RELATED"/>
    <property type="match status" value="1"/>
</dbReference>
<feature type="transmembrane region" description="Helical" evidence="7">
    <location>
        <begin position="207"/>
        <end position="228"/>
    </location>
</feature>
<evidence type="ECO:0000313" key="9">
    <source>
        <dbReference type="EMBL" id="EHE96334.1"/>
    </source>
</evidence>
<evidence type="ECO:0000256" key="7">
    <source>
        <dbReference type="RuleBase" id="RU363032"/>
    </source>
</evidence>
<dbReference type="PROSITE" id="PS50928">
    <property type="entry name" value="ABC_TM1"/>
    <property type="match status" value="1"/>
</dbReference>
<evidence type="ECO:0000256" key="2">
    <source>
        <dbReference type="ARBA" id="ARBA00022448"/>
    </source>
</evidence>
<keyword evidence="2 7" id="KW-0813">Transport</keyword>
<organism evidence="9 10">
    <name type="scientific">[Clostridium] citroniae WAL-17108</name>
    <dbReference type="NCBI Taxonomy" id="742733"/>
    <lineage>
        <taxon>Bacteria</taxon>
        <taxon>Bacillati</taxon>
        <taxon>Bacillota</taxon>
        <taxon>Clostridia</taxon>
        <taxon>Lachnospirales</taxon>
        <taxon>Lachnospiraceae</taxon>
        <taxon>Enterocloster</taxon>
    </lineage>
</organism>
<evidence type="ECO:0000256" key="4">
    <source>
        <dbReference type="ARBA" id="ARBA00022692"/>
    </source>
</evidence>
<feature type="transmembrane region" description="Helical" evidence="7">
    <location>
        <begin position="77"/>
        <end position="98"/>
    </location>
</feature>
<dbReference type="InterPro" id="IPR035906">
    <property type="entry name" value="MetI-like_sf"/>
</dbReference>
<name>G5HQK8_9FIRM</name>
<feature type="domain" description="ABC transmembrane type-1" evidence="8">
    <location>
        <begin position="73"/>
        <end position="284"/>
    </location>
</feature>
<keyword evidence="4 7" id="KW-0812">Transmembrane</keyword>
<evidence type="ECO:0000256" key="3">
    <source>
        <dbReference type="ARBA" id="ARBA00022475"/>
    </source>
</evidence>
<keyword evidence="5 7" id="KW-1133">Transmembrane helix</keyword>
<dbReference type="Pfam" id="PF00528">
    <property type="entry name" value="BPD_transp_1"/>
    <property type="match status" value="1"/>
</dbReference>
<dbReference type="GO" id="GO:0005886">
    <property type="term" value="C:plasma membrane"/>
    <property type="evidence" value="ECO:0007669"/>
    <property type="project" value="UniProtKB-SubCell"/>
</dbReference>
<gene>
    <name evidence="9" type="ORF">HMPREF9469_04870</name>
</gene>
<dbReference type="PATRIC" id="fig|742733.3.peg.5016"/>
<dbReference type="RefSeq" id="WP_007868275.1">
    <property type="nucleotide sequence ID" value="NZ_JH376428.1"/>
</dbReference>
<dbReference type="HOGENOM" id="CLU_016047_0_2_9"/>
<feature type="transmembrane region" description="Helical" evidence="7">
    <location>
        <begin position="110"/>
        <end position="130"/>
    </location>
</feature>
<evidence type="ECO:0000256" key="1">
    <source>
        <dbReference type="ARBA" id="ARBA00004651"/>
    </source>
</evidence>